<name>A0A151T5N3_CAJCA</name>
<dbReference type="GO" id="GO:0003676">
    <property type="term" value="F:nucleic acid binding"/>
    <property type="evidence" value="ECO:0007669"/>
    <property type="project" value="InterPro"/>
</dbReference>
<dbReference type="Gramene" id="C.cajan_16408.t">
    <property type="protein sequence ID" value="C.cajan_16408.t"/>
    <property type="gene ID" value="C.cajan_16408"/>
</dbReference>
<dbReference type="PANTHER" id="PTHR15503:SF45">
    <property type="entry name" value="RNA-DIRECTED DNA POLYMERASE HOMOLOG"/>
    <property type="match status" value="1"/>
</dbReference>
<dbReference type="Pfam" id="PF08284">
    <property type="entry name" value="RVP_2"/>
    <property type="match status" value="1"/>
</dbReference>
<dbReference type="Gene3D" id="3.30.420.10">
    <property type="entry name" value="Ribonuclease H-like superfamily/Ribonuclease H"/>
    <property type="match status" value="1"/>
</dbReference>
<evidence type="ECO:0000256" key="1">
    <source>
        <dbReference type="SAM" id="MobiDB-lite"/>
    </source>
</evidence>
<evidence type="ECO:0008006" key="4">
    <source>
        <dbReference type="Google" id="ProtNLM"/>
    </source>
</evidence>
<dbReference type="EMBL" id="CM003610">
    <property type="protein sequence ID" value="KYP62358.1"/>
    <property type="molecule type" value="Genomic_DNA"/>
</dbReference>
<sequence length="343" mass="38657">KDAEFMRLHQGSLSVSEYAMRFEQLTRFYSQAVSKAWRCRKFVEGLRHELKRVIVSMSIEEFAALVEKTKIVERLEGGSSSDKTARVQEGSSRSRRGGQQRGPYDRPVQSQREAVSRGPRPATPQGGAQSVQCYRFRPTVAGRVFTLSSIGTSTSSDLVKRKRKAAGEDVLFLFDSGATHSFFSVDCVGRLGYQLMRDGVKCFMLFVALGVETERAITRIEIFSEFPEVFPDDVPGLPLMRDVVFIIDLVLGARPISMALDRMTPTKLVELKKQIEDLLEKQMVRPNASPWGWQNLHQALGTRLRLSSAYHPQINGQSERTVQSLEDLLRACVLDHLGSWQEV</sequence>
<dbReference type="AlphaFoldDB" id="A0A151T5N3"/>
<dbReference type="InterPro" id="IPR012337">
    <property type="entry name" value="RNaseH-like_sf"/>
</dbReference>
<protein>
    <recommendedName>
        <fullName evidence="4">Retrotransposon gag domain-containing protein</fullName>
    </recommendedName>
</protein>
<dbReference type="SUPFAM" id="SSF56672">
    <property type="entry name" value="DNA/RNA polymerases"/>
    <property type="match status" value="1"/>
</dbReference>
<dbReference type="InterPro" id="IPR036397">
    <property type="entry name" value="RNaseH_sf"/>
</dbReference>
<dbReference type="InterPro" id="IPR043502">
    <property type="entry name" value="DNA/RNA_pol_sf"/>
</dbReference>
<keyword evidence="3" id="KW-1185">Reference proteome</keyword>
<gene>
    <name evidence="2" type="ORF">KK1_016890</name>
</gene>
<dbReference type="InterPro" id="IPR032567">
    <property type="entry name" value="RTL1-rel"/>
</dbReference>
<dbReference type="PANTHER" id="PTHR15503">
    <property type="entry name" value="LDOC1 RELATED"/>
    <property type="match status" value="1"/>
</dbReference>
<dbReference type="Gene3D" id="3.10.10.10">
    <property type="entry name" value="HIV Type 1 Reverse Transcriptase, subunit A, domain 1"/>
    <property type="match status" value="1"/>
</dbReference>
<dbReference type="Proteomes" id="UP000075243">
    <property type="component" value="Chromosome 8"/>
</dbReference>
<evidence type="ECO:0000313" key="3">
    <source>
        <dbReference type="Proteomes" id="UP000075243"/>
    </source>
</evidence>
<feature type="region of interest" description="Disordered" evidence="1">
    <location>
        <begin position="77"/>
        <end position="129"/>
    </location>
</feature>
<evidence type="ECO:0000313" key="2">
    <source>
        <dbReference type="EMBL" id="KYP62358.1"/>
    </source>
</evidence>
<dbReference type="SUPFAM" id="SSF53098">
    <property type="entry name" value="Ribonuclease H-like"/>
    <property type="match status" value="1"/>
</dbReference>
<feature type="non-terminal residue" evidence="2">
    <location>
        <position position="1"/>
    </location>
</feature>
<organism evidence="2 3">
    <name type="scientific">Cajanus cajan</name>
    <name type="common">Pigeon pea</name>
    <name type="synonym">Cajanus indicus</name>
    <dbReference type="NCBI Taxonomy" id="3821"/>
    <lineage>
        <taxon>Eukaryota</taxon>
        <taxon>Viridiplantae</taxon>
        <taxon>Streptophyta</taxon>
        <taxon>Embryophyta</taxon>
        <taxon>Tracheophyta</taxon>
        <taxon>Spermatophyta</taxon>
        <taxon>Magnoliopsida</taxon>
        <taxon>eudicotyledons</taxon>
        <taxon>Gunneridae</taxon>
        <taxon>Pentapetalae</taxon>
        <taxon>rosids</taxon>
        <taxon>fabids</taxon>
        <taxon>Fabales</taxon>
        <taxon>Fabaceae</taxon>
        <taxon>Papilionoideae</taxon>
        <taxon>50 kb inversion clade</taxon>
        <taxon>NPAAA clade</taxon>
        <taxon>indigoferoid/millettioid clade</taxon>
        <taxon>Phaseoleae</taxon>
        <taxon>Cajanus</taxon>
    </lineage>
</organism>
<accession>A0A151T5N3</accession>
<proteinExistence type="predicted"/>
<reference evidence="2 3" key="1">
    <citation type="journal article" date="2012" name="Nat. Biotechnol.">
        <title>Draft genome sequence of pigeonpea (Cajanus cajan), an orphan legume crop of resource-poor farmers.</title>
        <authorList>
            <person name="Varshney R.K."/>
            <person name="Chen W."/>
            <person name="Li Y."/>
            <person name="Bharti A.K."/>
            <person name="Saxena R.K."/>
            <person name="Schlueter J.A."/>
            <person name="Donoghue M.T."/>
            <person name="Azam S."/>
            <person name="Fan G."/>
            <person name="Whaley A.M."/>
            <person name="Farmer A.D."/>
            <person name="Sheridan J."/>
            <person name="Iwata A."/>
            <person name="Tuteja R."/>
            <person name="Penmetsa R.V."/>
            <person name="Wu W."/>
            <person name="Upadhyaya H.D."/>
            <person name="Yang S.P."/>
            <person name="Shah T."/>
            <person name="Saxena K.B."/>
            <person name="Michael T."/>
            <person name="McCombie W.R."/>
            <person name="Yang B."/>
            <person name="Zhang G."/>
            <person name="Yang H."/>
            <person name="Wang J."/>
            <person name="Spillane C."/>
            <person name="Cook D.R."/>
            <person name="May G.D."/>
            <person name="Xu X."/>
            <person name="Jackson S.A."/>
        </authorList>
    </citation>
    <scope>NUCLEOTIDE SEQUENCE [LARGE SCALE GENOMIC DNA]</scope>
    <source>
        <strain evidence="3">cv. Asha</strain>
    </source>
</reference>